<dbReference type="EMBL" id="CP022603">
    <property type="protein sequence ID" value="ASV84885.1"/>
    <property type="molecule type" value="Genomic_DNA"/>
</dbReference>
<accession>A0A248UDS3</accession>
<dbReference type="PANTHER" id="PTHR43422">
    <property type="entry name" value="THIAMINE THIAZOLE SYNTHASE"/>
    <property type="match status" value="1"/>
</dbReference>
<dbReference type="AlphaFoldDB" id="A0A248UDS3"/>
<gene>
    <name evidence="1" type="ORF">CES85_5689</name>
</gene>
<dbReference type="Gene3D" id="3.50.50.60">
    <property type="entry name" value="FAD/NAD(P)-binding domain"/>
    <property type="match status" value="1"/>
</dbReference>
<dbReference type="SUPFAM" id="SSF51905">
    <property type="entry name" value="FAD/NAD(P)-binding domain"/>
    <property type="match status" value="1"/>
</dbReference>
<dbReference type="KEGG" id="och:CES85_5689"/>
<dbReference type="RefSeq" id="WP_095445513.1">
    <property type="nucleotide sequence ID" value="NZ_CP022603.1"/>
</dbReference>
<dbReference type="Proteomes" id="UP000215256">
    <property type="component" value="Chromosome 2"/>
</dbReference>
<sequence length="473" mass="52439">MDQREYARRPFGTAVVIGGSIGGSVAAAALSNSFERVIVLDRDELPSEPRRRKGTPHGHQFHALTIGGRVFIEELFPGFSQQAVELGAQLIDRTQDIAYLSKFGFLKRGPSEHRNLLATRTFLEWRMRTRTRELNNVEIIERSTVTSLVAQNGAVVGVEMADAERNSRTIMADLVIDTSGRSSLAPKWFEAMGYPAPAETTIDAKWGYTSAYIKPDPSWNPDFDVLYVSPTVTGEGPQATRGAAMWRQEGGVWVLTAQGCGGDLPPSDEAGYRDFLGSFGRREFTDLLETGQMIEPPVSWRTTTNRMRDFAGLATRPENFIVLGDAVAAFNPVYGQGMASAAQGALLLSSELPAWFTKNGQDLRGFAAHFQQCLHDNVLQQCWVLSTGADLQIPGVELNGAPQQVQRTERNDYMDRLMALCTEDLEIMTKFAETTGMLRGMDWIFAEETRNKITQNWDRLGKIKRLDAEMGVA</sequence>
<organism evidence="1 2">
    <name type="scientific">Ochrobactrum quorumnocens</name>
    <dbReference type="NCBI Taxonomy" id="271865"/>
    <lineage>
        <taxon>Bacteria</taxon>
        <taxon>Pseudomonadati</taxon>
        <taxon>Pseudomonadota</taxon>
        <taxon>Alphaproteobacteria</taxon>
        <taxon>Hyphomicrobiales</taxon>
        <taxon>Brucellaceae</taxon>
        <taxon>Brucella/Ochrobactrum group</taxon>
        <taxon>Ochrobactrum</taxon>
    </lineage>
</organism>
<protein>
    <submittedName>
        <fullName evidence="1">FAD binding domain protein</fullName>
    </submittedName>
</protein>
<dbReference type="InterPro" id="IPR036188">
    <property type="entry name" value="FAD/NAD-bd_sf"/>
</dbReference>
<reference evidence="1 2" key="1">
    <citation type="submission" date="2017-07" db="EMBL/GenBank/DDBJ databases">
        <title>Phylogenetic study on the rhizospheric bacterium Ochrobactrum sp. A44.</title>
        <authorList>
            <person name="Krzyzanowska D.M."/>
            <person name="Ossowicki A."/>
            <person name="Rajewska M."/>
            <person name="Maciag T."/>
            <person name="Kaczynski Z."/>
            <person name="Czerwicka M."/>
            <person name="Jafra S."/>
        </authorList>
    </citation>
    <scope>NUCLEOTIDE SEQUENCE [LARGE SCALE GENOMIC DNA]</scope>
    <source>
        <strain evidence="1 2">A44</strain>
    </source>
</reference>
<proteinExistence type="predicted"/>
<evidence type="ECO:0000313" key="1">
    <source>
        <dbReference type="EMBL" id="ASV84885.1"/>
    </source>
</evidence>
<name>A0A248UDS3_9HYPH</name>
<dbReference type="OrthoDB" id="9790035at2"/>
<dbReference type="PANTHER" id="PTHR43422:SF3">
    <property type="entry name" value="THIAMINE THIAZOLE SYNTHASE"/>
    <property type="match status" value="1"/>
</dbReference>
<evidence type="ECO:0000313" key="2">
    <source>
        <dbReference type="Proteomes" id="UP000215256"/>
    </source>
</evidence>